<reference evidence="2" key="2">
    <citation type="submission" date="2014-07" db="EMBL/GenBank/DDBJ databases">
        <authorList>
            <person name="Hull J."/>
        </authorList>
    </citation>
    <scope>NUCLEOTIDE SEQUENCE</scope>
</reference>
<keyword evidence="2" id="KW-0548">Nucleotidyltransferase</keyword>
<dbReference type="PANTHER" id="PTHR36688:SF2">
    <property type="entry name" value="ENDONUCLEASE_EXONUCLEASE_PHOSPHATASE DOMAIN-CONTAINING PROTEIN"/>
    <property type="match status" value="1"/>
</dbReference>
<evidence type="ECO:0000259" key="1">
    <source>
        <dbReference type="PROSITE" id="PS50878"/>
    </source>
</evidence>
<dbReference type="InterPro" id="IPR043128">
    <property type="entry name" value="Rev_trsase/Diguanyl_cyclase"/>
</dbReference>
<dbReference type="CDD" id="cd01650">
    <property type="entry name" value="RT_nLTR_like"/>
    <property type="match status" value="1"/>
</dbReference>
<dbReference type="InterPro" id="IPR036691">
    <property type="entry name" value="Endo/exonu/phosph_ase_sf"/>
</dbReference>
<dbReference type="InterPro" id="IPR043502">
    <property type="entry name" value="DNA/RNA_pol_sf"/>
</dbReference>
<dbReference type="AlphaFoldDB" id="A0A0A9YUQ0"/>
<dbReference type="EMBL" id="GBHO01010309">
    <property type="protein sequence ID" value="JAG33295.1"/>
    <property type="molecule type" value="Transcribed_RNA"/>
</dbReference>
<sequence>MAGDFNGQNLFWGSSCTDQRGAQIEHAALHSELTIIPNDNETRITKPHERQSATDVVFTSPQLNSRTELVILDETLGSDHLILKIKIRNTVKQQLPTIQIWKISDANWDEYRNYLMNNLASINETAVTPENVQRVYDSFSEAVEAAANVNIPRKQISPYTKSYIWWNESCKEVSNQRQNAVTNYRRNKTVANLKNLEEKSKAASQVVMREKRESWKTLCSNLSTNPTHAQPSAWKMLATLNGTRNSNSGFVNPIVYPSICREVMEKITKPSTPAPQILLMHATNIKPFSITELETALGKRKRDTCPGIDEVTYSMIANLPAFTKRILLDIYNCCYLNNYIVNQWKKVKVIYIKKPNFNVNDASGLRPLSLISCFVKLLNSMINTRIEIFVETQGLLPAQQNGFRKRHSTLNCLTDLQMKVLSGRDEGLSTLCCFLDIKGAFNDVRIDKLTSIMMHMGIPPHSAAWVDKFFNYKTYLDGANEISGSQGLDQGSVLSPLLFNIYVASFHSMLPDPFGHTLSFADDFMILTQGHDPFNNKEQMKRHLQHALPKLTKLGFRINYSKTKLMSFFDKLPTHVKNDLCIELDIASSESSPSNAPSEHLTIQITSTYKYLGIVLDDRLRGTAQVNAVSSRCVSDVNAMKAMRGSNWGSHPDTLEQLFKHVFLPKIDY</sequence>
<dbReference type="Pfam" id="PF00078">
    <property type="entry name" value="RVT_1"/>
    <property type="match status" value="1"/>
</dbReference>
<accession>A0A0A9YUQ0</accession>
<evidence type="ECO:0000313" key="3">
    <source>
        <dbReference type="EMBL" id="JAG33299.1"/>
    </source>
</evidence>
<dbReference type="SUPFAM" id="SSF56672">
    <property type="entry name" value="DNA/RNA polymerases"/>
    <property type="match status" value="1"/>
</dbReference>
<evidence type="ECO:0000313" key="2">
    <source>
        <dbReference type="EMBL" id="JAG33295.1"/>
    </source>
</evidence>
<dbReference type="InterPro" id="IPR005135">
    <property type="entry name" value="Endo/exonuclease/phosphatase"/>
</dbReference>
<name>A0A0A9YUQ0_LYGHE</name>
<feature type="non-terminal residue" evidence="2">
    <location>
        <position position="669"/>
    </location>
</feature>
<gene>
    <name evidence="2" type="primary">RTase_17</name>
    <name evidence="3" type="synonym">RTase_16</name>
    <name evidence="2" type="ORF">CM83_27578</name>
    <name evidence="3" type="ORF">CM83_27579</name>
</gene>
<dbReference type="SUPFAM" id="SSF56219">
    <property type="entry name" value="DNase I-like"/>
    <property type="match status" value="1"/>
</dbReference>
<dbReference type="PROSITE" id="PS50878">
    <property type="entry name" value="RT_POL"/>
    <property type="match status" value="1"/>
</dbReference>
<dbReference type="InterPro" id="IPR052560">
    <property type="entry name" value="RdDP_mobile_element"/>
</dbReference>
<dbReference type="Gene3D" id="3.60.10.10">
    <property type="entry name" value="Endonuclease/exonuclease/phosphatase"/>
    <property type="match status" value="1"/>
</dbReference>
<reference evidence="2" key="1">
    <citation type="journal article" date="2014" name="PLoS ONE">
        <title>Transcriptome-Based Identification of ABC Transporters in the Western Tarnished Plant Bug Lygus hesperus.</title>
        <authorList>
            <person name="Hull J.J."/>
            <person name="Chaney K."/>
            <person name="Geib S.M."/>
            <person name="Fabrick J.A."/>
            <person name="Brent C.S."/>
            <person name="Walsh D."/>
            <person name="Lavine L.C."/>
        </authorList>
    </citation>
    <scope>NUCLEOTIDE SEQUENCE</scope>
</reference>
<dbReference type="GO" id="GO:0003964">
    <property type="term" value="F:RNA-directed DNA polymerase activity"/>
    <property type="evidence" value="ECO:0007669"/>
    <property type="project" value="UniProtKB-KW"/>
</dbReference>
<protein>
    <submittedName>
        <fullName evidence="2">Putative RNA-directed DNA polymerase from transposon BS</fullName>
    </submittedName>
</protein>
<organism evidence="2">
    <name type="scientific">Lygus hesperus</name>
    <name type="common">Western plant bug</name>
    <dbReference type="NCBI Taxonomy" id="30085"/>
    <lineage>
        <taxon>Eukaryota</taxon>
        <taxon>Metazoa</taxon>
        <taxon>Ecdysozoa</taxon>
        <taxon>Arthropoda</taxon>
        <taxon>Hexapoda</taxon>
        <taxon>Insecta</taxon>
        <taxon>Pterygota</taxon>
        <taxon>Neoptera</taxon>
        <taxon>Paraneoptera</taxon>
        <taxon>Hemiptera</taxon>
        <taxon>Heteroptera</taxon>
        <taxon>Panheteroptera</taxon>
        <taxon>Cimicomorpha</taxon>
        <taxon>Miridae</taxon>
        <taxon>Mirini</taxon>
        <taxon>Lygus</taxon>
    </lineage>
</organism>
<dbReference type="PANTHER" id="PTHR36688">
    <property type="entry name" value="ENDO/EXONUCLEASE/PHOSPHATASE DOMAIN-CONTAINING PROTEIN"/>
    <property type="match status" value="1"/>
</dbReference>
<dbReference type="InterPro" id="IPR000477">
    <property type="entry name" value="RT_dom"/>
</dbReference>
<feature type="domain" description="Reverse transcriptase" evidence="1">
    <location>
        <begin position="333"/>
        <end position="616"/>
    </location>
</feature>
<keyword evidence="2" id="KW-0695">RNA-directed DNA polymerase</keyword>
<dbReference type="EMBL" id="GBHO01010305">
    <property type="protein sequence ID" value="JAG33299.1"/>
    <property type="molecule type" value="Transcribed_RNA"/>
</dbReference>
<dbReference type="Pfam" id="PF14529">
    <property type="entry name" value="Exo_endo_phos_2"/>
    <property type="match status" value="1"/>
</dbReference>
<proteinExistence type="predicted"/>
<keyword evidence="2" id="KW-0808">Transferase</keyword>
<dbReference type="Gene3D" id="3.30.70.270">
    <property type="match status" value="1"/>
</dbReference>